<feature type="domain" description="Zn(2)-C6 fungal-type" evidence="8">
    <location>
        <begin position="22"/>
        <end position="50"/>
    </location>
</feature>
<evidence type="ECO:0000256" key="2">
    <source>
        <dbReference type="ARBA" id="ARBA00022833"/>
    </source>
</evidence>
<dbReference type="AlphaFoldDB" id="A0A6A6UD80"/>
<feature type="region of interest" description="Disordered" evidence="7">
    <location>
        <begin position="54"/>
        <end position="78"/>
    </location>
</feature>
<feature type="region of interest" description="Disordered" evidence="7">
    <location>
        <begin position="1"/>
        <end position="20"/>
    </location>
</feature>
<dbReference type="Pfam" id="PF00172">
    <property type="entry name" value="Zn_clus"/>
    <property type="match status" value="1"/>
</dbReference>
<dbReference type="Pfam" id="PF11951">
    <property type="entry name" value="Fungal_trans_2"/>
    <property type="match status" value="1"/>
</dbReference>
<keyword evidence="2" id="KW-0862">Zinc</keyword>
<sequence>MEPKARSPVKRTRASGPKVRTGCLTCKSRHVKCDEQKPECIRCASTGRKCEGYLNNERSSASPDGSTTQSSPISPGPVQAMSLFTNQSPKELRSIELFFLKAAPQLSGYFQEPFWNFVLQVSFDEASIRHALVAISAVYEDDTMVGESPGSGTVALKKLSLYYYNRAIRSMVKKMQEKDSIIIPVIGCLLFVCLEFLRRDIWAAIKHIDGGIRMIEQARTERSDALNTSHIKGSLNFETEIVERVMAPLFSSLNITASVFGRPGVSFLTRNADPDSWEVKDLKDMEEAIGTLLDITNRSTGFVYEVGKKKHSGGAPSVEDLRMQERMLNLYNSWKIKFDALEEHEGDNWVDPLSQGKSMLRAVHLTVRLWLLNACALYETSWDSYKAEFEELIRLVEEIVGDGIRFPNSQSKLFSFELGIIPPLELVARKCRYPTIRRRALELLRLSPKRECLFDSFYSHLLNERVMQLEEMALKLPPGQIPTDYQLPPENARIHLVFFAFEEIPGVRGWPVSFLFKPQGPGEEWYLRKELLDAEGSFLKWKPPTGSYNGSAVSAMNTPIERHESVPAYEIVHVEASTLSPKNPIAVTVDV</sequence>
<evidence type="ECO:0000259" key="8">
    <source>
        <dbReference type="PROSITE" id="PS50048"/>
    </source>
</evidence>
<dbReference type="SMART" id="SM00066">
    <property type="entry name" value="GAL4"/>
    <property type="match status" value="1"/>
</dbReference>
<organism evidence="9 10">
    <name type="scientific">Microthyrium microscopicum</name>
    <dbReference type="NCBI Taxonomy" id="703497"/>
    <lineage>
        <taxon>Eukaryota</taxon>
        <taxon>Fungi</taxon>
        <taxon>Dikarya</taxon>
        <taxon>Ascomycota</taxon>
        <taxon>Pezizomycotina</taxon>
        <taxon>Dothideomycetes</taxon>
        <taxon>Dothideomycetes incertae sedis</taxon>
        <taxon>Microthyriales</taxon>
        <taxon>Microthyriaceae</taxon>
        <taxon>Microthyrium</taxon>
    </lineage>
</organism>
<keyword evidence="3" id="KW-0805">Transcription regulation</keyword>
<evidence type="ECO:0000256" key="7">
    <source>
        <dbReference type="SAM" id="MobiDB-lite"/>
    </source>
</evidence>
<reference evidence="9" key="1">
    <citation type="journal article" date="2020" name="Stud. Mycol.">
        <title>101 Dothideomycetes genomes: a test case for predicting lifestyles and emergence of pathogens.</title>
        <authorList>
            <person name="Haridas S."/>
            <person name="Albert R."/>
            <person name="Binder M."/>
            <person name="Bloem J."/>
            <person name="Labutti K."/>
            <person name="Salamov A."/>
            <person name="Andreopoulos B."/>
            <person name="Baker S."/>
            <person name="Barry K."/>
            <person name="Bills G."/>
            <person name="Bluhm B."/>
            <person name="Cannon C."/>
            <person name="Castanera R."/>
            <person name="Culley D."/>
            <person name="Daum C."/>
            <person name="Ezra D."/>
            <person name="Gonzalez J."/>
            <person name="Henrissat B."/>
            <person name="Kuo A."/>
            <person name="Liang C."/>
            <person name="Lipzen A."/>
            <person name="Lutzoni F."/>
            <person name="Magnuson J."/>
            <person name="Mondo S."/>
            <person name="Nolan M."/>
            <person name="Ohm R."/>
            <person name="Pangilinan J."/>
            <person name="Park H.-J."/>
            <person name="Ramirez L."/>
            <person name="Alfaro M."/>
            <person name="Sun H."/>
            <person name="Tritt A."/>
            <person name="Yoshinaga Y."/>
            <person name="Zwiers L.-H."/>
            <person name="Turgeon B."/>
            <person name="Goodwin S."/>
            <person name="Spatafora J."/>
            <person name="Crous P."/>
            <person name="Grigoriev I."/>
        </authorList>
    </citation>
    <scope>NUCLEOTIDE SEQUENCE</scope>
    <source>
        <strain evidence="9">CBS 115976</strain>
    </source>
</reference>
<dbReference type="OrthoDB" id="2593732at2759"/>
<evidence type="ECO:0000313" key="10">
    <source>
        <dbReference type="Proteomes" id="UP000799302"/>
    </source>
</evidence>
<dbReference type="PANTHER" id="PTHR36206:SF4">
    <property type="entry name" value="HYPOTHETICAL CONSERVED PROTEIN (EUROFUNG)-RELATED"/>
    <property type="match status" value="1"/>
</dbReference>
<dbReference type="EMBL" id="MU004235">
    <property type="protein sequence ID" value="KAF2669407.1"/>
    <property type="molecule type" value="Genomic_DNA"/>
</dbReference>
<evidence type="ECO:0000256" key="3">
    <source>
        <dbReference type="ARBA" id="ARBA00023015"/>
    </source>
</evidence>
<dbReference type="PROSITE" id="PS50048">
    <property type="entry name" value="ZN2_CY6_FUNGAL_2"/>
    <property type="match status" value="1"/>
</dbReference>
<keyword evidence="6" id="KW-0539">Nucleus</keyword>
<keyword evidence="5" id="KW-0804">Transcription</keyword>
<dbReference type="PROSITE" id="PS00463">
    <property type="entry name" value="ZN2_CY6_FUNGAL_1"/>
    <property type="match status" value="1"/>
</dbReference>
<evidence type="ECO:0000256" key="1">
    <source>
        <dbReference type="ARBA" id="ARBA00022723"/>
    </source>
</evidence>
<name>A0A6A6UD80_9PEZI</name>
<dbReference type="CDD" id="cd00067">
    <property type="entry name" value="GAL4"/>
    <property type="match status" value="1"/>
</dbReference>
<dbReference type="InterPro" id="IPR052360">
    <property type="entry name" value="Transcr_Regulatory_Proteins"/>
</dbReference>
<dbReference type="InterPro" id="IPR021858">
    <property type="entry name" value="Fun_TF"/>
</dbReference>
<dbReference type="GO" id="GO:0008270">
    <property type="term" value="F:zinc ion binding"/>
    <property type="evidence" value="ECO:0007669"/>
    <property type="project" value="InterPro"/>
</dbReference>
<dbReference type="SUPFAM" id="SSF57701">
    <property type="entry name" value="Zn2/Cys6 DNA-binding domain"/>
    <property type="match status" value="1"/>
</dbReference>
<dbReference type="GO" id="GO:0003677">
    <property type="term" value="F:DNA binding"/>
    <property type="evidence" value="ECO:0007669"/>
    <property type="project" value="UniProtKB-KW"/>
</dbReference>
<accession>A0A6A6UD80</accession>
<evidence type="ECO:0000256" key="5">
    <source>
        <dbReference type="ARBA" id="ARBA00023163"/>
    </source>
</evidence>
<keyword evidence="1" id="KW-0479">Metal-binding</keyword>
<evidence type="ECO:0000256" key="4">
    <source>
        <dbReference type="ARBA" id="ARBA00023125"/>
    </source>
</evidence>
<keyword evidence="4" id="KW-0238">DNA-binding</keyword>
<dbReference type="GO" id="GO:0000981">
    <property type="term" value="F:DNA-binding transcription factor activity, RNA polymerase II-specific"/>
    <property type="evidence" value="ECO:0007669"/>
    <property type="project" value="InterPro"/>
</dbReference>
<dbReference type="Proteomes" id="UP000799302">
    <property type="component" value="Unassembled WGS sequence"/>
</dbReference>
<dbReference type="Gene3D" id="4.10.240.10">
    <property type="entry name" value="Zn(2)-C6 fungal-type DNA-binding domain"/>
    <property type="match status" value="1"/>
</dbReference>
<dbReference type="InterPro" id="IPR036864">
    <property type="entry name" value="Zn2-C6_fun-type_DNA-bd_sf"/>
</dbReference>
<evidence type="ECO:0000256" key="6">
    <source>
        <dbReference type="ARBA" id="ARBA00023242"/>
    </source>
</evidence>
<dbReference type="PANTHER" id="PTHR36206">
    <property type="entry name" value="ASPERCRYPTIN BIOSYNTHESIS CLUSTER-SPECIFIC TRANSCRIPTION REGULATOR ATNN-RELATED"/>
    <property type="match status" value="1"/>
</dbReference>
<protein>
    <recommendedName>
        <fullName evidence="8">Zn(2)-C6 fungal-type domain-containing protein</fullName>
    </recommendedName>
</protein>
<feature type="compositionally biased region" description="Polar residues" evidence="7">
    <location>
        <begin position="56"/>
        <end position="73"/>
    </location>
</feature>
<proteinExistence type="predicted"/>
<dbReference type="InterPro" id="IPR001138">
    <property type="entry name" value="Zn2Cys6_DnaBD"/>
</dbReference>
<evidence type="ECO:0000313" key="9">
    <source>
        <dbReference type="EMBL" id="KAF2669407.1"/>
    </source>
</evidence>
<keyword evidence="10" id="KW-1185">Reference proteome</keyword>
<gene>
    <name evidence="9" type="ORF">BT63DRAFT_479256</name>
</gene>